<keyword evidence="5" id="KW-0963">Cytoplasm</keyword>
<dbReference type="EMBL" id="OBEI01000012">
    <property type="protein sequence ID" value="SNZ11005.1"/>
    <property type="molecule type" value="Genomic_DNA"/>
</dbReference>
<comment type="function">
    <text evidence="5">Catalyzes the reversible transfer of the terminal phosphate group between ATP and AMP. Plays an important role in cellular energy homeostasis and in adenine nucleotide metabolism.</text>
</comment>
<dbReference type="InterPro" id="IPR006259">
    <property type="entry name" value="Adenyl_kin_sub"/>
</dbReference>
<feature type="binding site" evidence="5">
    <location>
        <position position="128"/>
    </location>
    <ligand>
        <name>ATP</name>
        <dbReference type="ChEBI" id="CHEBI:30616"/>
    </ligand>
</feature>
<feature type="binding site" evidence="5">
    <location>
        <begin position="59"/>
        <end position="61"/>
    </location>
    <ligand>
        <name>AMP</name>
        <dbReference type="ChEBI" id="CHEBI:456215"/>
    </ligand>
</feature>
<comment type="similarity">
    <text evidence="5 6">Belongs to the adenylate kinase family.</text>
</comment>
<keyword evidence="3 5" id="KW-0547">Nucleotide-binding</keyword>
<evidence type="ECO:0000256" key="5">
    <source>
        <dbReference type="HAMAP-Rule" id="MF_00235"/>
    </source>
</evidence>
<dbReference type="InterPro" id="IPR036193">
    <property type="entry name" value="ADK_active_lid_dom_sf"/>
</dbReference>
<reference evidence="9" key="1">
    <citation type="submission" date="2017-09" db="EMBL/GenBank/DDBJ databases">
        <authorList>
            <person name="Varghese N."/>
            <person name="Submissions S."/>
        </authorList>
    </citation>
    <scope>NUCLEOTIDE SEQUENCE [LARGE SCALE GENOMIC DNA]</scope>
    <source>
        <strain evidence="9">DSM 15103</strain>
    </source>
</reference>
<dbReference type="InterPro" id="IPR027417">
    <property type="entry name" value="P-loop_NTPase"/>
</dbReference>
<dbReference type="SUPFAM" id="SSF57774">
    <property type="entry name" value="Microbial and mitochondrial ADK, insert 'zinc finger' domain"/>
    <property type="match status" value="1"/>
</dbReference>
<dbReference type="GO" id="GO:0005737">
    <property type="term" value="C:cytoplasm"/>
    <property type="evidence" value="ECO:0007669"/>
    <property type="project" value="UniProtKB-SubCell"/>
</dbReference>
<feature type="region of interest" description="NMP" evidence="5">
    <location>
        <begin position="32"/>
        <end position="61"/>
    </location>
</feature>
<dbReference type="Proteomes" id="UP000219036">
    <property type="component" value="Unassembled WGS sequence"/>
</dbReference>
<dbReference type="NCBIfam" id="NF001380">
    <property type="entry name" value="PRK00279.1-2"/>
    <property type="match status" value="1"/>
</dbReference>
<evidence type="ECO:0000313" key="9">
    <source>
        <dbReference type="Proteomes" id="UP000219036"/>
    </source>
</evidence>
<dbReference type="Gene3D" id="3.40.50.300">
    <property type="entry name" value="P-loop containing nucleotide triphosphate hydrolases"/>
    <property type="match status" value="1"/>
</dbReference>
<sequence>MAKTYIFLGPPGAGKGTQAQRLVEEKGFVQISTGDILREAVKKGTELGKKAKEYMEAGKLVPDDIIIGIIKEKLKELEGKDIILDGFPRTIPQAEALDKMLPEVGRKLDGVILFDVPDEEVIKRLSGRRVDPKTGKVYHIIFNPPPPEIEVIQRDDDKEEVIRKRLEVYHSQTAPLIEYYKKQNKLQVIDATRSPDEVYTELLSVLK</sequence>
<feature type="binding site" evidence="5">
    <location>
        <position position="38"/>
    </location>
    <ligand>
        <name>AMP</name>
        <dbReference type="ChEBI" id="CHEBI:456215"/>
    </ligand>
</feature>
<dbReference type="GO" id="GO:0044209">
    <property type="term" value="P:AMP salvage"/>
    <property type="evidence" value="ECO:0007669"/>
    <property type="project" value="UniProtKB-UniRule"/>
</dbReference>
<dbReference type="EC" id="2.7.4.3" evidence="5 7"/>
<evidence type="ECO:0000256" key="7">
    <source>
        <dbReference type="RuleBase" id="RU003331"/>
    </source>
</evidence>
<protein>
    <recommendedName>
        <fullName evidence="5 7">Adenylate kinase</fullName>
        <shortName evidence="5">AK</shortName>
        <ecNumber evidence="5 7">2.7.4.3</ecNumber>
    </recommendedName>
    <alternativeName>
        <fullName evidence="5">ATP-AMP transphosphorylase</fullName>
    </alternativeName>
    <alternativeName>
        <fullName evidence="5">ATP:AMP phosphotransferase</fullName>
    </alternativeName>
    <alternativeName>
        <fullName evidence="5">Adenylate monophosphate kinase</fullName>
    </alternativeName>
</protein>
<dbReference type="GO" id="GO:0004017">
    <property type="term" value="F:AMP kinase activity"/>
    <property type="evidence" value="ECO:0007669"/>
    <property type="project" value="UniProtKB-UniRule"/>
</dbReference>
<dbReference type="PANTHER" id="PTHR23359">
    <property type="entry name" value="NUCLEOTIDE KINASE"/>
    <property type="match status" value="1"/>
</dbReference>
<dbReference type="GO" id="GO:0005524">
    <property type="term" value="F:ATP binding"/>
    <property type="evidence" value="ECO:0007669"/>
    <property type="project" value="UniProtKB-UniRule"/>
</dbReference>
<dbReference type="InterPro" id="IPR033690">
    <property type="entry name" value="Adenylat_kinase_CS"/>
</dbReference>
<dbReference type="NCBIfam" id="TIGR01351">
    <property type="entry name" value="adk"/>
    <property type="match status" value="1"/>
</dbReference>
<feature type="binding site" evidence="5">
    <location>
        <begin position="137"/>
        <end position="138"/>
    </location>
    <ligand>
        <name>ATP</name>
        <dbReference type="ChEBI" id="CHEBI:30616"/>
    </ligand>
</feature>
<accession>A0A285NNG9</accession>
<dbReference type="InterPro" id="IPR000850">
    <property type="entry name" value="Adenylat/UMP-CMP_kin"/>
</dbReference>
<proteinExistence type="inferred from homology"/>
<dbReference type="HAMAP" id="MF_00235">
    <property type="entry name" value="Adenylate_kinase_Adk"/>
    <property type="match status" value="1"/>
</dbReference>
<dbReference type="NCBIfam" id="NF001381">
    <property type="entry name" value="PRK00279.1-3"/>
    <property type="match status" value="1"/>
</dbReference>
<organism evidence="8 9">
    <name type="scientific">Persephonella hydrogeniphila</name>
    <dbReference type="NCBI Taxonomy" id="198703"/>
    <lineage>
        <taxon>Bacteria</taxon>
        <taxon>Pseudomonadati</taxon>
        <taxon>Aquificota</taxon>
        <taxon>Aquificia</taxon>
        <taxon>Aquificales</taxon>
        <taxon>Hydrogenothermaceae</taxon>
        <taxon>Persephonella</taxon>
    </lineage>
</organism>
<dbReference type="RefSeq" id="WP_097001123.1">
    <property type="nucleotide sequence ID" value="NZ_OBEI01000012.1"/>
</dbReference>
<dbReference type="UniPathway" id="UPA00588">
    <property type="reaction ID" value="UER00649"/>
</dbReference>
<keyword evidence="4 5" id="KW-0418">Kinase</keyword>
<evidence type="ECO:0000313" key="8">
    <source>
        <dbReference type="EMBL" id="SNZ11005.1"/>
    </source>
</evidence>
<dbReference type="AlphaFoldDB" id="A0A285NNG9"/>
<comment type="subcellular location">
    <subcellularLocation>
        <location evidence="5 7">Cytoplasm</location>
    </subcellularLocation>
</comment>
<evidence type="ECO:0000256" key="1">
    <source>
        <dbReference type="ARBA" id="ARBA00022679"/>
    </source>
</evidence>
<name>A0A285NNG9_9AQUI</name>
<feature type="binding site" evidence="5">
    <location>
        <position position="193"/>
    </location>
    <ligand>
        <name>ATP</name>
        <dbReference type="ChEBI" id="CHEBI:30616"/>
    </ligand>
</feature>
<feature type="binding site" evidence="5">
    <location>
        <position position="33"/>
    </location>
    <ligand>
        <name>AMP</name>
        <dbReference type="ChEBI" id="CHEBI:456215"/>
    </ligand>
</feature>
<comment type="pathway">
    <text evidence="5">Purine metabolism; AMP biosynthesis via salvage pathway; AMP from ADP: step 1/1.</text>
</comment>
<keyword evidence="2 5" id="KW-0545">Nucleotide biosynthesis</keyword>
<dbReference type="OrthoDB" id="9805030at2"/>
<comment type="domain">
    <text evidence="5">Consists of three domains, a large central CORE domain and two small peripheral domains, NMPbind and LID, which undergo movements during catalysis. The LID domain closes over the site of phosphoryl transfer upon ATP binding. Assembling and dissambling the active center during each catalytic cycle provides an effective means to prevent ATP hydrolysis.</text>
</comment>
<dbReference type="PROSITE" id="PS00113">
    <property type="entry name" value="ADENYLATE_KINASE"/>
    <property type="match status" value="1"/>
</dbReference>
<dbReference type="SUPFAM" id="SSF52540">
    <property type="entry name" value="P-loop containing nucleoside triphosphate hydrolases"/>
    <property type="match status" value="1"/>
</dbReference>
<dbReference type="PRINTS" id="PR00094">
    <property type="entry name" value="ADENYLTKNASE"/>
</dbReference>
<keyword evidence="5 7" id="KW-0067">ATP-binding</keyword>
<evidence type="ECO:0000256" key="3">
    <source>
        <dbReference type="ARBA" id="ARBA00022741"/>
    </source>
</evidence>
<keyword evidence="9" id="KW-1185">Reference proteome</keyword>
<comment type="caution">
    <text evidence="5">Lacks conserved residue(s) required for the propagation of feature annotation.</text>
</comment>
<keyword evidence="1 5" id="KW-0808">Transferase</keyword>
<dbReference type="NCBIfam" id="NF011100">
    <property type="entry name" value="PRK14527.1"/>
    <property type="match status" value="1"/>
</dbReference>
<dbReference type="FunFam" id="3.40.50.300:FF:000106">
    <property type="entry name" value="Adenylate kinase mitochondrial"/>
    <property type="match status" value="1"/>
</dbReference>
<evidence type="ECO:0000256" key="2">
    <source>
        <dbReference type="ARBA" id="ARBA00022727"/>
    </source>
</evidence>
<feature type="binding site" evidence="5">
    <location>
        <begin position="12"/>
        <end position="17"/>
    </location>
    <ligand>
        <name>ATP</name>
        <dbReference type="ChEBI" id="CHEBI:30616"/>
    </ligand>
</feature>
<comment type="subunit">
    <text evidence="5 7">Monomer.</text>
</comment>
<dbReference type="CDD" id="cd01428">
    <property type="entry name" value="ADK"/>
    <property type="match status" value="1"/>
</dbReference>
<evidence type="ECO:0000256" key="6">
    <source>
        <dbReference type="RuleBase" id="RU003330"/>
    </source>
</evidence>
<gene>
    <name evidence="5" type="primary">adk</name>
    <name evidence="8" type="ORF">SAMN06265182_1982</name>
</gene>
<feature type="binding site" evidence="5">
    <location>
        <begin position="86"/>
        <end position="89"/>
    </location>
    <ligand>
        <name>AMP</name>
        <dbReference type="ChEBI" id="CHEBI:456215"/>
    </ligand>
</feature>
<feature type="binding site" evidence="5">
    <location>
        <position position="154"/>
    </location>
    <ligand>
        <name>AMP</name>
        <dbReference type="ChEBI" id="CHEBI:456215"/>
    </ligand>
</feature>
<dbReference type="Pfam" id="PF00406">
    <property type="entry name" value="ADK"/>
    <property type="match status" value="1"/>
</dbReference>
<feature type="binding site" evidence="5">
    <location>
        <position position="93"/>
    </location>
    <ligand>
        <name>AMP</name>
        <dbReference type="ChEBI" id="CHEBI:456215"/>
    </ligand>
</feature>
<feature type="binding site" evidence="5">
    <location>
        <position position="165"/>
    </location>
    <ligand>
        <name>AMP</name>
        <dbReference type="ChEBI" id="CHEBI:456215"/>
    </ligand>
</feature>
<evidence type="ECO:0000256" key="4">
    <source>
        <dbReference type="ARBA" id="ARBA00022777"/>
    </source>
</evidence>
<comment type="catalytic activity">
    <reaction evidence="5 7">
        <text>AMP + ATP = 2 ADP</text>
        <dbReference type="Rhea" id="RHEA:12973"/>
        <dbReference type="ChEBI" id="CHEBI:30616"/>
        <dbReference type="ChEBI" id="CHEBI:456215"/>
        <dbReference type="ChEBI" id="CHEBI:456216"/>
        <dbReference type="EC" id="2.7.4.3"/>
    </reaction>
</comment>